<feature type="region of interest" description="Disordered" evidence="1">
    <location>
        <begin position="1"/>
        <end position="27"/>
    </location>
</feature>
<evidence type="ECO:0000313" key="2">
    <source>
        <dbReference type="EMBL" id="KAL0908933.1"/>
    </source>
</evidence>
<comment type="caution">
    <text evidence="2">The sequence shown here is derived from an EMBL/GenBank/DDBJ whole genome shotgun (WGS) entry which is preliminary data.</text>
</comment>
<reference evidence="2 3" key="1">
    <citation type="journal article" date="2024" name="Plant Biotechnol. J.">
        <title>Dendrobium thyrsiflorum genome and its molecular insights into genes involved in important horticultural traits.</title>
        <authorList>
            <person name="Chen B."/>
            <person name="Wang J.Y."/>
            <person name="Zheng P.J."/>
            <person name="Li K.L."/>
            <person name="Liang Y.M."/>
            <person name="Chen X.F."/>
            <person name="Zhang C."/>
            <person name="Zhao X."/>
            <person name="He X."/>
            <person name="Zhang G.Q."/>
            <person name="Liu Z.J."/>
            <person name="Xu Q."/>
        </authorList>
    </citation>
    <scope>NUCLEOTIDE SEQUENCE [LARGE SCALE GENOMIC DNA]</scope>
    <source>
        <strain evidence="2">GZMU011</strain>
    </source>
</reference>
<dbReference type="EMBL" id="JANQDX010000017">
    <property type="protein sequence ID" value="KAL0908933.1"/>
    <property type="molecule type" value="Genomic_DNA"/>
</dbReference>
<organism evidence="2 3">
    <name type="scientific">Dendrobium thyrsiflorum</name>
    <name type="common">Pinecone-like raceme dendrobium</name>
    <name type="synonym">Orchid</name>
    <dbReference type="NCBI Taxonomy" id="117978"/>
    <lineage>
        <taxon>Eukaryota</taxon>
        <taxon>Viridiplantae</taxon>
        <taxon>Streptophyta</taxon>
        <taxon>Embryophyta</taxon>
        <taxon>Tracheophyta</taxon>
        <taxon>Spermatophyta</taxon>
        <taxon>Magnoliopsida</taxon>
        <taxon>Liliopsida</taxon>
        <taxon>Asparagales</taxon>
        <taxon>Orchidaceae</taxon>
        <taxon>Epidendroideae</taxon>
        <taxon>Malaxideae</taxon>
        <taxon>Dendrobiinae</taxon>
        <taxon>Dendrobium</taxon>
    </lineage>
</organism>
<feature type="compositionally biased region" description="Basic and acidic residues" evidence="1">
    <location>
        <begin position="1"/>
        <end position="17"/>
    </location>
</feature>
<feature type="compositionally biased region" description="Low complexity" evidence="1">
    <location>
        <begin position="18"/>
        <end position="27"/>
    </location>
</feature>
<evidence type="ECO:0000313" key="3">
    <source>
        <dbReference type="Proteomes" id="UP001552299"/>
    </source>
</evidence>
<evidence type="ECO:0000256" key="1">
    <source>
        <dbReference type="SAM" id="MobiDB-lite"/>
    </source>
</evidence>
<accession>A0ABD0U871</accession>
<name>A0ABD0U871_DENTH</name>
<keyword evidence="3" id="KW-1185">Reference proteome</keyword>
<sequence length="154" mass="16532">MNGLDEIPRSDLARRDQTAGSRSRGTAAGGALDRELYSMEGFDLIPPESTSPAALTGWVAWTAKIDWEGCWDVAICPWVVRSRGQGQSTCKGARFITAPSSISIMVSEVVVKEYPRQVDSFVFLACLVDATGGLIFGYDISISGGVTSMDSFLV</sequence>
<dbReference type="Proteomes" id="UP001552299">
    <property type="component" value="Unassembled WGS sequence"/>
</dbReference>
<proteinExistence type="predicted"/>
<protein>
    <submittedName>
        <fullName evidence="2">Uncharacterized protein</fullName>
    </submittedName>
</protein>
<dbReference type="AlphaFoldDB" id="A0ABD0U871"/>
<gene>
    <name evidence="2" type="ORF">M5K25_023447</name>
</gene>